<gene>
    <name evidence="1" type="ORF">XI38_14455</name>
</gene>
<reference evidence="1" key="1">
    <citation type="submission" date="2015-04" db="EMBL/GenBank/DDBJ databases">
        <title>Complete genome sequence of Microbacterium chocolatum SIT 101, a bacterium enantioselectively hydrolyzing mesomeric diesters.</title>
        <authorList>
            <person name="Li X."/>
            <person name="Xu Y."/>
        </authorList>
    </citation>
    <scope>NUCLEOTIDE SEQUENCE [LARGE SCALE GENOMIC DNA]</scope>
    <source>
        <strain evidence="1">SIT 101</strain>
    </source>
</reference>
<dbReference type="AlphaFoldDB" id="A0A0M8MLW5"/>
<dbReference type="EMBL" id="LAVO01000023">
    <property type="protein sequence ID" value="KOS09700.1"/>
    <property type="molecule type" value="Genomic_DNA"/>
</dbReference>
<name>A0A0M8MLW5_9MICO</name>
<dbReference type="PATRIC" id="fig|84292.3.peg.2948"/>
<comment type="caution">
    <text evidence="1">The sequence shown here is derived from an EMBL/GenBank/DDBJ whole genome shotgun (WGS) entry which is preliminary data.</text>
</comment>
<dbReference type="Proteomes" id="UP000037737">
    <property type="component" value="Unassembled WGS sequence"/>
</dbReference>
<protein>
    <submittedName>
        <fullName evidence="1">Alkylmercury lyase</fullName>
    </submittedName>
</protein>
<proteinExistence type="predicted"/>
<keyword evidence="1" id="KW-0456">Lyase</keyword>
<accession>A0A0M8MLW5</accession>
<sequence>MIIEVLHIDDCPSWGEAGNRLRAALDATGFGDAKINYRVLRTTDEVAGVPFAGSPTILLDGEDLFPGSARTPDLACRVYTTERGLAGMPSNSQFIEALAPHGR</sequence>
<dbReference type="GO" id="GO:0016829">
    <property type="term" value="F:lyase activity"/>
    <property type="evidence" value="ECO:0007669"/>
    <property type="project" value="UniProtKB-KW"/>
</dbReference>
<dbReference type="KEGG" id="mcw:A8L33_14315"/>
<dbReference type="OrthoDB" id="7185309at2"/>
<organism evidence="1 2">
    <name type="scientific">Microbacterium aurantiacum</name>
    <dbReference type="NCBI Taxonomy" id="162393"/>
    <lineage>
        <taxon>Bacteria</taxon>
        <taxon>Bacillati</taxon>
        <taxon>Actinomycetota</taxon>
        <taxon>Actinomycetes</taxon>
        <taxon>Micrococcales</taxon>
        <taxon>Microbacteriaceae</taxon>
        <taxon>Microbacterium</taxon>
    </lineage>
</organism>
<evidence type="ECO:0000313" key="1">
    <source>
        <dbReference type="EMBL" id="KOS09700.1"/>
    </source>
</evidence>
<evidence type="ECO:0000313" key="2">
    <source>
        <dbReference type="Proteomes" id="UP000037737"/>
    </source>
</evidence>
<keyword evidence="2" id="KW-1185">Reference proteome</keyword>